<evidence type="ECO:0000313" key="1">
    <source>
        <dbReference type="EMBL" id="SUC12848.1"/>
    </source>
</evidence>
<gene>
    <name evidence="1" type="ORF">NCTC13043_01465</name>
</gene>
<organism evidence="1 2">
    <name type="scientific">Prevotella pallens</name>
    <dbReference type="NCBI Taxonomy" id="60133"/>
    <lineage>
        <taxon>Bacteria</taxon>
        <taxon>Pseudomonadati</taxon>
        <taxon>Bacteroidota</taxon>
        <taxon>Bacteroidia</taxon>
        <taxon>Bacteroidales</taxon>
        <taxon>Prevotellaceae</taxon>
        <taxon>Prevotella</taxon>
    </lineage>
</organism>
<evidence type="ECO:0000313" key="2">
    <source>
        <dbReference type="Proteomes" id="UP000254235"/>
    </source>
</evidence>
<name>A0A379F2I6_9BACT</name>
<dbReference type="EMBL" id="UGTP01000001">
    <property type="protein sequence ID" value="SUC12848.1"/>
    <property type="molecule type" value="Genomic_DNA"/>
</dbReference>
<dbReference type="Proteomes" id="UP000254235">
    <property type="component" value="Unassembled WGS sequence"/>
</dbReference>
<protein>
    <submittedName>
        <fullName evidence="1">Uncharacterized protein</fullName>
    </submittedName>
</protein>
<sequence>MERRLSKFLIRLLKAFISLAVTCKIPKFASMLRSCNYKNFKDEITRNT</sequence>
<proteinExistence type="predicted"/>
<reference evidence="1 2" key="1">
    <citation type="submission" date="2018-06" db="EMBL/GenBank/DDBJ databases">
        <authorList>
            <consortium name="Pathogen Informatics"/>
            <person name="Doyle S."/>
        </authorList>
    </citation>
    <scope>NUCLEOTIDE SEQUENCE [LARGE SCALE GENOMIC DNA]</scope>
    <source>
        <strain evidence="1 2">NCTC13043</strain>
    </source>
</reference>
<accession>A0A379F2I6</accession>
<dbReference type="AlphaFoldDB" id="A0A379F2I6"/>